<evidence type="ECO:0000313" key="1">
    <source>
        <dbReference type="EMBL" id="KAK9321510.1"/>
    </source>
</evidence>
<keyword evidence="2" id="KW-1185">Reference proteome</keyword>
<reference evidence="2" key="1">
    <citation type="journal article" date="2024" name="Front. Bioeng. Biotechnol.">
        <title>Genome-scale model development and genomic sequencing of the oleaginous clade Lipomyces.</title>
        <authorList>
            <person name="Czajka J.J."/>
            <person name="Han Y."/>
            <person name="Kim J."/>
            <person name="Mondo S.J."/>
            <person name="Hofstad B.A."/>
            <person name="Robles A."/>
            <person name="Haridas S."/>
            <person name="Riley R."/>
            <person name="LaButti K."/>
            <person name="Pangilinan J."/>
            <person name="Andreopoulos W."/>
            <person name="Lipzen A."/>
            <person name="Yan J."/>
            <person name="Wang M."/>
            <person name="Ng V."/>
            <person name="Grigoriev I.V."/>
            <person name="Spatafora J.W."/>
            <person name="Magnuson J.K."/>
            <person name="Baker S.E."/>
            <person name="Pomraning K.R."/>
        </authorList>
    </citation>
    <scope>NUCLEOTIDE SEQUENCE [LARGE SCALE GENOMIC DNA]</scope>
    <source>
        <strain evidence="2">CBS 10300</strain>
    </source>
</reference>
<gene>
    <name evidence="1" type="ORF">V1517DRAFT_326327</name>
</gene>
<dbReference type="Proteomes" id="UP001489719">
    <property type="component" value="Unassembled WGS sequence"/>
</dbReference>
<sequence length="342" mass="37458">MNAPPLTSQPKRDEDSYRHREDAHPVANSRRTDASNRPSESPQGFSAHETLSDELPPKYTLTSSVSLPGYAQDSGTVPFSPPLYMPAPSSHQKPLYSHALDSEHERALKFCAENPVSSPRMLMDSEVKQWGCRHFGINCPLPTVSPSLVMSSTSTSSGGFFRGLKGKAKVSSSRAPEVTPDKRDGTIYIRTKPKSTDMTFTTSLPMFSPQLRLRRSLVYYEITIMAADGGVEDSCVAIGFLTMPYPVATRLPGWHRCSIAVHSDGGRRYVADPLSGRDFLGEPVRVGDTVGVGMDFNGGNVFVTKNGRSVGGWSMFEELSGANVHDGQMHRFYIVGVFGTRF</sequence>
<name>A0ACC3TLI1_9ASCO</name>
<evidence type="ECO:0000313" key="2">
    <source>
        <dbReference type="Proteomes" id="UP001489719"/>
    </source>
</evidence>
<accession>A0ACC3TLI1</accession>
<comment type="caution">
    <text evidence="1">The sequence shown here is derived from an EMBL/GenBank/DDBJ whole genome shotgun (WGS) entry which is preliminary data.</text>
</comment>
<organism evidence="1 2">
    <name type="scientific">Lipomyces orientalis</name>
    <dbReference type="NCBI Taxonomy" id="1233043"/>
    <lineage>
        <taxon>Eukaryota</taxon>
        <taxon>Fungi</taxon>
        <taxon>Dikarya</taxon>
        <taxon>Ascomycota</taxon>
        <taxon>Saccharomycotina</taxon>
        <taxon>Lipomycetes</taxon>
        <taxon>Lipomycetales</taxon>
        <taxon>Lipomycetaceae</taxon>
        <taxon>Lipomyces</taxon>
    </lineage>
</organism>
<dbReference type="EMBL" id="MU970097">
    <property type="protein sequence ID" value="KAK9321510.1"/>
    <property type="molecule type" value="Genomic_DNA"/>
</dbReference>
<proteinExistence type="predicted"/>
<protein>
    <submittedName>
        <fullName evidence="1">Uncharacterized protein</fullName>
    </submittedName>
</protein>